<keyword evidence="8" id="KW-1185">Reference proteome</keyword>
<gene>
    <name evidence="7" type="ORF">GCM10023320_66970</name>
</gene>
<evidence type="ECO:0000313" key="8">
    <source>
        <dbReference type="Proteomes" id="UP001500804"/>
    </source>
</evidence>
<dbReference type="InterPro" id="IPR050857">
    <property type="entry name" value="D-2-hydroxyacid_DH"/>
</dbReference>
<dbReference type="EMBL" id="BAABJO010000034">
    <property type="protein sequence ID" value="GAA5136213.1"/>
    <property type="molecule type" value="Genomic_DNA"/>
</dbReference>
<evidence type="ECO:0000259" key="6">
    <source>
        <dbReference type="Pfam" id="PF02826"/>
    </source>
</evidence>
<evidence type="ECO:0000256" key="4">
    <source>
        <dbReference type="RuleBase" id="RU003719"/>
    </source>
</evidence>
<dbReference type="PANTHER" id="PTHR42789:SF1">
    <property type="entry name" value="D-ISOMER SPECIFIC 2-HYDROXYACID DEHYDROGENASE FAMILY PROTEIN (AFU_ORTHOLOGUE AFUA_6G10090)"/>
    <property type="match status" value="1"/>
</dbReference>
<dbReference type="Pfam" id="PF02826">
    <property type="entry name" value="2-Hacid_dh_C"/>
    <property type="match status" value="1"/>
</dbReference>
<dbReference type="SUPFAM" id="SSF52283">
    <property type="entry name" value="Formate/glycerate dehydrogenase catalytic domain-like"/>
    <property type="match status" value="1"/>
</dbReference>
<dbReference type="InterPro" id="IPR029753">
    <property type="entry name" value="D-isomer_DH_CS"/>
</dbReference>
<proteinExistence type="inferred from homology"/>
<feature type="domain" description="D-isomer specific 2-hydroxyacid dehydrogenase NAD-binding" evidence="6">
    <location>
        <begin position="101"/>
        <end position="277"/>
    </location>
</feature>
<dbReference type="CDD" id="cd12173">
    <property type="entry name" value="PGDH_4"/>
    <property type="match status" value="1"/>
</dbReference>
<dbReference type="InterPro" id="IPR006139">
    <property type="entry name" value="D-isomer_2_OHA_DH_cat_dom"/>
</dbReference>
<dbReference type="InterPro" id="IPR036291">
    <property type="entry name" value="NAD(P)-bd_dom_sf"/>
</dbReference>
<evidence type="ECO:0000256" key="2">
    <source>
        <dbReference type="ARBA" id="ARBA00023002"/>
    </source>
</evidence>
<dbReference type="PROSITE" id="PS00670">
    <property type="entry name" value="D_2_HYDROXYACID_DH_2"/>
    <property type="match status" value="1"/>
</dbReference>
<dbReference type="RefSeq" id="WP_345610704.1">
    <property type="nucleotide sequence ID" value="NZ_BAABJO010000034.1"/>
</dbReference>
<keyword evidence="3" id="KW-0520">NAD</keyword>
<dbReference type="SUPFAM" id="SSF51735">
    <property type="entry name" value="NAD(P)-binding Rossmann-fold domains"/>
    <property type="match status" value="1"/>
</dbReference>
<comment type="caution">
    <text evidence="7">The sequence shown here is derived from an EMBL/GenBank/DDBJ whole genome shotgun (WGS) entry which is preliminary data.</text>
</comment>
<feature type="domain" description="D-isomer specific 2-hydroxyacid dehydrogenase catalytic" evidence="5">
    <location>
        <begin position="36"/>
        <end position="305"/>
    </location>
</feature>
<dbReference type="PANTHER" id="PTHR42789">
    <property type="entry name" value="D-ISOMER SPECIFIC 2-HYDROXYACID DEHYDROGENASE FAMILY PROTEIN (AFU_ORTHOLOGUE AFUA_6G10090)"/>
    <property type="match status" value="1"/>
</dbReference>
<comment type="similarity">
    <text evidence="1 4">Belongs to the D-isomer specific 2-hydroxyacid dehydrogenase family.</text>
</comment>
<evidence type="ECO:0000256" key="3">
    <source>
        <dbReference type="ARBA" id="ARBA00023027"/>
    </source>
</evidence>
<dbReference type="PROSITE" id="PS00671">
    <property type="entry name" value="D_2_HYDROXYACID_DH_3"/>
    <property type="match status" value="1"/>
</dbReference>
<accession>A0ABP9NXR3</accession>
<name>A0ABP9NXR3_9PSEU</name>
<dbReference type="Proteomes" id="UP001500804">
    <property type="component" value="Unassembled WGS sequence"/>
</dbReference>
<keyword evidence="2 4" id="KW-0560">Oxidoreductase</keyword>
<sequence>MTDWLTWVPRPIDDAAYARLREVGDVALGVPWEEVAGRVDAVLLRSARMDRARIEAAPRLRIIARHGAGYDTVDLAAARERGVAVTVTADANAVSVAEHAFALVLAVVRRVATADAAVRAGRWDEARRAAVGLELDGKVLGLVGFGKIGRRVARMAAAFDMTVLATDPAADAGAARELDVRLVPLPELLAASDVVSLHVPLLPATCGLIDARALAGVRPGAVLVNTSRGGLVDEAALADALDRGLLSGAGLDVFDEEPLAAGSPLLRADVTLTPHCGGQTVEAMRRVGLQAADSVVACARGLPPDQRSLIA</sequence>
<reference evidence="8" key="1">
    <citation type="journal article" date="2019" name="Int. J. Syst. Evol. Microbiol.">
        <title>The Global Catalogue of Microorganisms (GCM) 10K type strain sequencing project: providing services to taxonomists for standard genome sequencing and annotation.</title>
        <authorList>
            <consortium name="The Broad Institute Genomics Platform"/>
            <consortium name="The Broad Institute Genome Sequencing Center for Infectious Disease"/>
            <person name="Wu L."/>
            <person name="Ma J."/>
        </authorList>
    </citation>
    <scope>NUCLEOTIDE SEQUENCE [LARGE SCALE GENOMIC DNA]</scope>
    <source>
        <strain evidence="8">JCM 18302</strain>
    </source>
</reference>
<evidence type="ECO:0000259" key="5">
    <source>
        <dbReference type="Pfam" id="PF00389"/>
    </source>
</evidence>
<dbReference type="InterPro" id="IPR006140">
    <property type="entry name" value="D-isomer_DH_NAD-bd"/>
</dbReference>
<dbReference type="Gene3D" id="3.40.50.720">
    <property type="entry name" value="NAD(P)-binding Rossmann-like Domain"/>
    <property type="match status" value="2"/>
</dbReference>
<evidence type="ECO:0000256" key="1">
    <source>
        <dbReference type="ARBA" id="ARBA00005854"/>
    </source>
</evidence>
<evidence type="ECO:0000313" key="7">
    <source>
        <dbReference type="EMBL" id="GAA5136213.1"/>
    </source>
</evidence>
<protein>
    <submittedName>
        <fullName evidence="7">Hydroxyacid dehydrogenase</fullName>
    </submittedName>
</protein>
<organism evidence="7 8">
    <name type="scientific">Pseudonocardia adelaidensis</name>
    <dbReference type="NCBI Taxonomy" id="648754"/>
    <lineage>
        <taxon>Bacteria</taxon>
        <taxon>Bacillati</taxon>
        <taxon>Actinomycetota</taxon>
        <taxon>Actinomycetes</taxon>
        <taxon>Pseudonocardiales</taxon>
        <taxon>Pseudonocardiaceae</taxon>
        <taxon>Pseudonocardia</taxon>
    </lineage>
</organism>
<dbReference type="Pfam" id="PF00389">
    <property type="entry name" value="2-Hacid_dh"/>
    <property type="match status" value="1"/>
</dbReference>